<feature type="domain" description="Laminin IV type A" evidence="16">
    <location>
        <begin position="488"/>
        <end position="654"/>
    </location>
</feature>
<dbReference type="CDD" id="cd00055">
    <property type="entry name" value="EGF_Lam"/>
    <property type="match status" value="10"/>
</dbReference>
<feature type="disulfide bond" evidence="13">
    <location>
        <begin position="964"/>
        <end position="973"/>
    </location>
</feature>
<dbReference type="Ensembl" id="ENSCSAVT00000012378.1">
    <property type="protein sequence ID" value="ENSCSAVP00000012236.1"/>
    <property type="gene ID" value="ENSCSAVG00000007201.1"/>
</dbReference>
<feature type="disulfide bond" evidence="13">
    <location>
        <begin position="335"/>
        <end position="344"/>
    </location>
</feature>
<evidence type="ECO:0000256" key="10">
    <source>
        <dbReference type="ARBA" id="ARBA00023157"/>
    </source>
</evidence>
<feature type="domain" description="Laminin EGF-like" evidence="15">
    <location>
        <begin position="363"/>
        <end position="409"/>
    </location>
</feature>
<reference evidence="18" key="2">
    <citation type="submission" date="2025-08" db="UniProtKB">
        <authorList>
            <consortium name="Ensembl"/>
        </authorList>
    </citation>
    <scope>IDENTIFICATION</scope>
</reference>
<dbReference type="FunFam" id="2.10.25.10:FF:000224">
    <property type="entry name" value="Usherin"/>
    <property type="match status" value="1"/>
</dbReference>
<organism evidence="18 19">
    <name type="scientific">Ciona savignyi</name>
    <name type="common">Pacific transparent sea squirt</name>
    <dbReference type="NCBI Taxonomy" id="51511"/>
    <lineage>
        <taxon>Eukaryota</taxon>
        <taxon>Metazoa</taxon>
        <taxon>Chordata</taxon>
        <taxon>Tunicata</taxon>
        <taxon>Ascidiacea</taxon>
        <taxon>Phlebobranchia</taxon>
        <taxon>Cionidae</taxon>
        <taxon>Ciona</taxon>
    </lineage>
</organism>
<dbReference type="Gene3D" id="1.10.287.1490">
    <property type="match status" value="1"/>
</dbReference>
<evidence type="ECO:0000256" key="9">
    <source>
        <dbReference type="ARBA" id="ARBA00023054"/>
    </source>
</evidence>
<feature type="domain" description="Laminin EGF-like" evidence="15">
    <location>
        <begin position="307"/>
        <end position="362"/>
    </location>
</feature>
<dbReference type="SUPFAM" id="SSF57997">
    <property type="entry name" value="Tropomyosin"/>
    <property type="match status" value="1"/>
</dbReference>
<dbReference type="InterPro" id="IPR050440">
    <property type="entry name" value="Laminin/Netrin_ECM"/>
</dbReference>
<dbReference type="SMART" id="SM00181">
    <property type="entry name" value="EGF"/>
    <property type="match status" value="5"/>
</dbReference>
<dbReference type="InterPro" id="IPR000034">
    <property type="entry name" value="Laminin_IV"/>
</dbReference>
<evidence type="ECO:0000256" key="5">
    <source>
        <dbReference type="ARBA" id="ARBA00022729"/>
    </source>
</evidence>
<dbReference type="FunFam" id="2.10.25.10:FF:000105">
    <property type="entry name" value="laminin subunit gamma-1"/>
    <property type="match status" value="1"/>
</dbReference>
<evidence type="ECO:0000259" key="17">
    <source>
        <dbReference type="PROSITE" id="PS51117"/>
    </source>
</evidence>
<evidence type="ECO:0000259" key="15">
    <source>
        <dbReference type="PROSITE" id="PS50027"/>
    </source>
</evidence>
<evidence type="ECO:0000256" key="2">
    <source>
        <dbReference type="ARBA" id="ARBA00004302"/>
    </source>
</evidence>
<keyword evidence="10 13" id="KW-1015">Disulfide bond</keyword>
<sequence length="1570" mass="171053">ARMDECRLVSGRPQRCLPPFVNAAFGRTVIADNTCGTPAEEYCLQTGVTGVTKSCHICDSSDPARRHDTRYLTDFNNEDVSTWWQSNTMLHDVQYPTSVNLTLNLTKAFDITYVRLKFHTSRPESFTIYKKKCDDCEWQALQYYSGSCFTTYGLDNKGIVTVDNEQKALCTDDFSDISPLTGGNVAFSTLESRPSAYNFDRSPVLQDWVKAVAIRISLNRINTFGDEVFRDPKVLKSYYYAVSDLSIGGRCACNGHAAECYLNEEDILTCRCQHNTAGRDCDRCADMFNDRPWSRATRDEASECKACDCNGLSNKCYFDPDLYRQTGHGGHCTECRDNTAGAHCELCLPHHYRDPSTNRCVACRCNEIGSTSQQCNVDGQCSCKPGVGGAACDRCMNGFYGLSEAGCSVCRCSVAGTLESSVCDSDTGACRCKANVEGNNCDRCKPGSMNLQESNPYGCTSCFCYGHSSVCQVSPGYTTKYIVSEFTRDDDDWQGQDSLGQPSPVTSTTDGAVAMTSLYRRDTYFVAPEKYLGEQRFSYNQKLEFDGAFGVGSVSPSSEDIVLEGAGMRVSARINAQGNPLPTPNKALYSFRLHELAEFQPRLSALDFQKLLNQLSSIRIRSTYGNGMAGNLDNVRMKSAERGGNGAPADWVEVCDAIGYEGQFTERCAPGYTRDPSNGGEFDGCVPCNCNGHSAICDPVSGVCNCDHNTVGKYCELCADGFYFNGDESRRGTPQECQPCPCPDGSACAMMDDGDVVCTSCPPGHGGKQCEMCVDGWFGDPRGSGPCQRCMCNGNIDENAVMNCNRTTGECLKCIHNTTGFYCDACLPGFFGKPVTNNPAERCMICECNHIGSRHMNQCNSRTGQCDCLPNVEGRSCSRCRSGFWNLQSGNGCDACGCHSIGSSTGECDQDSGQCACLPGVGGQRCDQCLPNYYALSRQGCTACNCNPDGSTSLQCGEDGRCICKEGVLGVKCDQCQENYYDIANGCIECSACYGLVQDAVQVHRNGLSQLESITANIGSQPNNNAQGNEDFERALGQLNTTVHRLHEQAQQNAEHQNALNGMFDQVNEQLEQLYTKLAEIENSVETCAAAVQQADDKNTASKNDTMLIAASLQSAQDKLDQVMIVCDSLSKEDNMSRIAKEAEEIADRHRMESEETVSTAQEAFDTSRRAQDAVMEAIVVLESLMNSLDQMIDSDRIPNARILRNDLISQSSTVMSNAEAAKNESTDLFTEAEKLAVPIADTDEMTARSLQIQTQSQDLIPQLESDYNNNYATLISEKARAEELLSLTDAAQDSADMLLAQVHSAYQTGREAVASGNATYIAVINTKKSLESFDEEISMNHAKATAELNKTDAIQAKIDLANEKTNGAISALGTARSIAVQASDKAQQARDIAGNVQTSAQDIRTDAENSHDRAAVISTSVDSLSERLASTNTKLTSAEEQAETDRVNVAAATQAANAVITKARASDKRVTSVLAQLQDLLDRLDAMVDVDDNEIADLERRYNALKSQVDGMDLESTLAGYNTEIERHQRTLAAYDDEISKLEADIQNLREINASIPEACSSNKKVEQP</sequence>
<feature type="disulfide bond" evidence="13">
    <location>
        <begin position="917"/>
        <end position="926"/>
    </location>
</feature>
<dbReference type="FunFam" id="2.10.25.10:FF:000166">
    <property type="entry name" value="laminin subunit gamma-1"/>
    <property type="match status" value="1"/>
</dbReference>
<dbReference type="GeneTree" id="ENSGT00940000166464"/>
<dbReference type="GO" id="GO:0005604">
    <property type="term" value="C:basement membrane"/>
    <property type="evidence" value="ECO:0007669"/>
    <property type="project" value="UniProtKB-SubCell"/>
</dbReference>
<feature type="coiled-coil region" evidence="14">
    <location>
        <begin position="1029"/>
        <end position="1084"/>
    </location>
</feature>
<dbReference type="FunFam" id="2.10.25.10:FF:000188">
    <property type="entry name" value="Laminin subunit gamma 2"/>
    <property type="match status" value="1"/>
</dbReference>
<dbReference type="PROSITE" id="PS50027">
    <property type="entry name" value="EGF_LAM_2"/>
    <property type="match status" value="8"/>
</dbReference>
<keyword evidence="3" id="KW-0964">Secreted</keyword>
<dbReference type="Gene3D" id="2.60.120.260">
    <property type="entry name" value="Galactose-binding domain-like"/>
    <property type="match status" value="1"/>
</dbReference>
<protein>
    <recommendedName>
        <fullName evidence="20">Laminin subunit gamma-1</fullName>
    </recommendedName>
</protein>
<feature type="domain" description="Laminin EGF-like" evidence="15">
    <location>
        <begin position="410"/>
        <end position="461"/>
    </location>
</feature>
<feature type="disulfide bond" evidence="13">
    <location>
        <begin position="432"/>
        <end position="441"/>
    </location>
</feature>
<feature type="disulfide bond" evidence="13">
    <location>
        <begin position="383"/>
        <end position="392"/>
    </location>
</feature>
<name>H2Z3S4_CIOSA</name>
<evidence type="ECO:0000256" key="4">
    <source>
        <dbReference type="ARBA" id="ARBA00022530"/>
    </source>
</evidence>
<feature type="coiled-coil region" evidence="14">
    <location>
        <begin position="1482"/>
        <end position="1553"/>
    </location>
</feature>
<keyword evidence="7" id="KW-0084">Basement membrane</keyword>
<evidence type="ECO:0008006" key="20">
    <source>
        <dbReference type="Google" id="ProtNLM"/>
    </source>
</evidence>
<feature type="disulfide bond" evidence="13">
    <location>
        <begin position="706"/>
        <end position="715"/>
    </location>
</feature>
<keyword evidence="12 13" id="KW-0424">Laminin EGF-like domain</keyword>
<evidence type="ECO:0000256" key="14">
    <source>
        <dbReference type="SAM" id="Coils"/>
    </source>
</evidence>
<feature type="disulfide bond" evidence="13">
    <location>
        <begin position="896"/>
        <end position="908"/>
    </location>
</feature>
<dbReference type="FunFam" id="2.10.25.10:FF:000084">
    <property type="entry name" value="Laminin subunit alpha 3"/>
    <property type="match status" value="1"/>
</dbReference>
<evidence type="ECO:0000256" key="8">
    <source>
        <dbReference type="ARBA" id="ARBA00022889"/>
    </source>
</evidence>
<dbReference type="FunFam" id="2.60.120.260:FF:000018">
    <property type="entry name" value="Laminin subunit gamma 1"/>
    <property type="match status" value="1"/>
</dbReference>
<dbReference type="PANTHER" id="PTHR10574:SF435">
    <property type="entry name" value="LAMININ SUBUNIT GAMMA-1"/>
    <property type="match status" value="1"/>
</dbReference>
<dbReference type="GO" id="GO:0009887">
    <property type="term" value="P:animal organ morphogenesis"/>
    <property type="evidence" value="ECO:0007669"/>
    <property type="project" value="TreeGrafter"/>
</dbReference>
<keyword evidence="6" id="KW-0677">Repeat</keyword>
<feature type="domain" description="Laminin EGF-like" evidence="15">
    <location>
        <begin position="896"/>
        <end position="943"/>
    </location>
</feature>
<evidence type="ECO:0000256" key="13">
    <source>
        <dbReference type="PROSITE-ProRule" id="PRU00460"/>
    </source>
</evidence>
<feature type="disulfide bond" evidence="13">
    <location>
        <begin position="868"/>
        <end position="877"/>
    </location>
</feature>
<dbReference type="FunFam" id="2.10.25.10:FF:000067">
    <property type="entry name" value="Laminin subunit gamma 1"/>
    <property type="match status" value="2"/>
</dbReference>
<feature type="domain" description="Laminin EGF-like" evidence="15">
    <location>
        <begin position="790"/>
        <end position="845"/>
    </location>
</feature>
<dbReference type="InterPro" id="IPR000742">
    <property type="entry name" value="EGF"/>
</dbReference>
<dbReference type="SMART" id="SM00180">
    <property type="entry name" value="EGF_Lam"/>
    <property type="match status" value="10"/>
</dbReference>
<feature type="domain" description="Laminin EGF-like" evidence="15">
    <location>
        <begin position="944"/>
        <end position="989"/>
    </location>
</feature>
<feature type="disulfide bond" evidence="13">
    <location>
        <begin position="944"/>
        <end position="956"/>
    </location>
</feature>
<evidence type="ECO:0000256" key="3">
    <source>
        <dbReference type="ARBA" id="ARBA00022525"/>
    </source>
</evidence>
<dbReference type="SUPFAM" id="SSF57196">
    <property type="entry name" value="EGF/Laminin"/>
    <property type="match status" value="8"/>
</dbReference>
<dbReference type="GO" id="GO:0009888">
    <property type="term" value="P:tissue development"/>
    <property type="evidence" value="ECO:0007669"/>
    <property type="project" value="TreeGrafter"/>
</dbReference>
<dbReference type="GO" id="GO:0007155">
    <property type="term" value="P:cell adhesion"/>
    <property type="evidence" value="ECO:0007669"/>
    <property type="project" value="UniProtKB-KW"/>
</dbReference>
<evidence type="ECO:0000256" key="6">
    <source>
        <dbReference type="ARBA" id="ARBA00022737"/>
    </source>
</evidence>
<evidence type="ECO:0000256" key="12">
    <source>
        <dbReference type="ARBA" id="ARBA00023292"/>
    </source>
</evidence>
<comment type="caution">
    <text evidence="13">Lacks conserved residue(s) required for the propagation of feature annotation.</text>
</comment>
<comment type="function">
    <text evidence="1">Binding to cells via a high affinity receptor, laminin is thought to mediate the attachment, migration and organization of cells into tissues during embryonic development by interacting with other extracellular matrix components.</text>
</comment>
<keyword evidence="4" id="KW-0272">Extracellular matrix</keyword>
<dbReference type="FunCoup" id="H2Z3S4">
    <property type="interactions" value="10"/>
</dbReference>
<dbReference type="HOGENOM" id="CLU_002471_1_0_1"/>
<dbReference type="PROSITE" id="PS51117">
    <property type="entry name" value="LAMININ_NTER"/>
    <property type="match status" value="1"/>
</dbReference>
<proteinExistence type="predicted"/>
<dbReference type="PROSITE" id="PS51115">
    <property type="entry name" value="LAMININ_IVA"/>
    <property type="match status" value="1"/>
</dbReference>
<dbReference type="PANTHER" id="PTHR10574">
    <property type="entry name" value="NETRIN/LAMININ-RELATED"/>
    <property type="match status" value="1"/>
</dbReference>
<feature type="disulfide bond" evidence="13">
    <location>
        <begin position="814"/>
        <end position="823"/>
    </location>
</feature>
<dbReference type="FunFam" id="2.10.25.10:FF:000174">
    <property type="entry name" value="Laminin subunit gamma-1"/>
    <property type="match status" value="1"/>
</dbReference>
<keyword evidence="5" id="KW-0732">Signal</keyword>
<evidence type="ECO:0000256" key="1">
    <source>
        <dbReference type="ARBA" id="ARBA00002418"/>
    </source>
</evidence>
<reference evidence="18" key="3">
    <citation type="submission" date="2025-09" db="UniProtKB">
        <authorList>
            <consortium name="Ensembl"/>
        </authorList>
    </citation>
    <scope>IDENTIFICATION</scope>
</reference>
<dbReference type="SMART" id="SM00136">
    <property type="entry name" value="LamNT"/>
    <property type="match status" value="1"/>
</dbReference>
<reference evidence="19" key="1">
    <citation type="submission" date="2003-08" db="EMBL/GenBank/DDBJ databases">
        <authorList>
            <person name="Birren B."/>
            <person name="Nusbaum C."/>
            <person name="Abebe A."/>
            <person name="Abouelleil A."/>
            <person name="Adekoya E."/>
            <person name="Ait-zahra M."/>
            <person name="Allen N."/>
            <person name="Allen T."/>
            <person name="An P."/>
            <person name="Anderson M."/>
            <person name="Anderson S."/>
            <person name="Arachchi H."/>
            <person name="Armbruster J."/>
            <person name="Bachantsang P."/>
            <person name="Baldwin J."/>
            <person name="Barry A."/>
            <person name="Bayul T."/>
            <person name="Blitshsteyn B."/>
            <person name="Bloom T."/>
            <person name="Blye J."/>
            <person name="Boguslavskiy L."/>
            <person name="Borowsky M."/>
            <person name="Boukhgalter B."/>
            <person name="Brunache A."/>
            <person name="Butler J."/>
            <person name="Calixte N."/>
            <person name="Calvo S."/>
            <person name="Camarata J."/>
            <person name="Campo K."/>
            <person name="Chang J."/>
            <person name="Cheshatsang Y."/>
            <person name="Citroen M."/>
            <person name="Collymore A."/>
            <person name="Considine T."/>
            <person name="Cook A."/>
            <person name="Cooke P."/>
            <person name="Corum B."/>
            <person name="Cuomo C."/>
            <person name="David R."/>
            <person name="Dawoe T."/>
            <person name="Degray S."/>
            <person name="Dodge S."/>
            <person name="Dooley K."/>
            <person name="Dorje P."/>
            <person name="Dorjee K."/>
            <person name="Dorris L."/>
            <person name="Duffey N."/>
            <person name="Dupes A."/>
            <person name="Elkins T."/>
            <person name="Engels R."/>
            <person name="Erickson J."/>
            <person name="Farina A."/>
            <person name="Faro S."/>
            <person name="Ferreira P."/>
            <person name="Fischer H."/>
            <person name="Fitzgerald M."/>
            <person name="Foley K."/>
            <person name="Gage D."/>
            <person name="Galagan J."/>
            <person name="Gearin G."/>
            <person name="Gnerre S."/>
            <person name="Gnirke A."/>
            <person name="Goyette A."/>
            <person name="Graham J."/>
            <person name="Grandbois E."/>
            <person name="Gyaltsen K."/>
            <person name="Hafez N."/>
            <person name="Hagopian D."/>
            <person name="Hagos B."/>
            <person name="Hall J."/>
            <person name="Hatcher B."/>
            <person name="Heller A."/>
            <person name="Higgins H."/>
            <person name="Honan T."/>
            <person name="Horn A."/>
            <person name="Houde N."/>
            <person name="Hughes L."/>
            <person name="Hulme W."/>
            <person name="Husby E."/>
            <person name="Iliev I."/>
            <person name="Jaffe D."/>
            <person name="Jones C."/>
            <person name="Kamal M."/>
            <person name="Kamat A."/>
            <person name="Kamvysselis M."/>
            <person name="Karlsson E."/>
            <person name="Kells C."/>
            <person name="Kieu A."/>
            <person name="Kisner P."/>
            <person name="Kodira C."/>
            <person name="Kulbokas E."/>
            <person name="Labutti K."/>
            <person name="Lama D."/>
            <person name="Landers T."/>
            <person name="Leger J."/>
            <person name="Levine S."/>
            <person name="Lewis D."/>
            <person name="Lewis T."/>
            <person name="Lindblad-toh K."/>
            <person name="Liu X."/>
            <person name="Lokyitsang T."/>
            <person name="Lokyitsang Y."/>
            <person name="Lucien O."/>
            <person name="Lui A."/>
            <person name="Ma L.J."/>
            <person name="Mabbitt R."/>
            <person name="Macdonald J."/>
            <person name="Maclean C."/>
            <person name="Major J."/>
            <person name="Manning J."/>
            <person name="Marabella R."/>
            <person name="Maru K."/>
            <person name="Matthews C."/>
            <person name="Mauceli E."/>
            <person name="Mccarthy M."/>
            <person name="Mcdonough S."/>
            <person name="Mcghee T."/>
            <person name="Meldrim J."/>
            <person name="Meneus L."/>
            <person name="Mesirov J."/>
            <person name="Mihalev A."/>
            <person name="Mihova T."/>
            <person name="Mikkelsen T."/>
            <person name="Mlenga V."/>
            <person name="Moru K."/>
            <person name="Mozes J."/>
            <person name="Mulrain L."/>
            <person name="Munson G."/>
            <person name="Naylor J."/>
            <person name="Newes C."/>
            <person name="Nguyen C."/>
            <person name="Nguyen N."/>
            <person name="Nguyen T."/>
            <person name="Nicol R."/>
            <person name="Nielsen C."/>
            <person name="Nizzari M."/>
            <person name="Norbu C."/>
            <person name="Norbu N."/>
            <person name="O'donnell P."/>
            <person name="Okoawo O."/>
            <person name="O'leary S."/>
            <person name="Omotosho B."/>
            <person name="O'neill K."/>
            <person name="Osman S."/>
            <person name="Parker S."/>
            <person name="Perrin D."/>
            <person name="Phunkhang P."/>
            <person name="Piqani B."/>
            <person name="Purcell S."/>
            <person name="Rachupka T."/>
            <person name="Ramasamy U."/>
            <person name="Rameau R."/>
            <person name="Ray V."/>
            <person name="Raymond C."/>
            <person name="Retta R."/>
            <person name="Richardson S."/>
            <person name="Rise C."/>
            <person name="Rodriguez J."/>
            <person name="Rogers J."/>
            <person name="Rogov P."/>
            <person name="Rutman M."/>
            <person name="Schupbach R."/>
            <person name="Seaman C."/>
            <person name="Settipalli S."/>
            <person name="Sharpe T."/>
            <person name="Sheridan J."/>
            <person name="Sherpa N."/>
            <person name="Shi J."/>
            <person name="Smirnov S."/>
            <person name="Smith C."/>
            <person name="Sougnez C."/>
            <person name="Spencer B."/>
            <person name="Stalker J."/>
            <person name="Stange-thomann N."/>
            <person name="Stavropoulos S."/>
            <person name="Stetson K."/>
            <person name="Stone C."/>
            <person name="Stone S."/>
            <person name="Stubbs M."/>
            <person name="Talamas J."/>
            <person name="Tchuinga P."/>
            <person name="Tenzing P."/>
            <person name="Tesfaye S."/>
            <person name="Theodore J."/>
            <person name="Thoulutsang Y."/>
            <person name="Topham K."/>
            <person name="Towey S."/>
            <person name="Tsamla T."/>
            <person name="Tsomo N."/>
            <person name="Vallee D."/>
            <person name="Vassiliev H."/>
            <person name="Venkataraman V."/>
            <person name="Vinson J."/>
            <person name="Vo A."/>
            <person name="Wade C."/>
            <person name="Wang S."/>
            <person name="Wangchuk T."/>
            <person name="Wangdi T."/>
            <person name="Whittaker C."/>
            <person name="Wilkinson J."/>
            <person name="Wu Y."/>
            <person name="Wyman D."/>
            <person name="Yadav S."/>
            <person name="Yang S."/>
            <person name="Yang X."/>
            <person name="Yeager S."/>
            <person name="Yee E."/>
            <person name="Young G."/>
            <person name="Zainoun J."/>
            <person name="Zembeck L."/>
            <person name="Zimmer A."/>
            <person name="Zody M."/>
            <person name="Lander E."/>
        </authorList>
    </citation>
    <scope>NUCLEOTIDE SEQUENCE [LARGE SCALE GENOMIC DNA]</scope>
</reference>
<dbReference type="Proteomes" id="UP000007875">
    <property type="component" value="Unassembled WGS sequence"/>
</dbReference>
<dbReference type="SMART" id="SM00281">
    <property type="entry name" value="LamB"/>
    <property type="match status" value="1"/>
</dbReference>
<dbReference type="PRINTS" id="PR00011">
    <property type="entry name" value="EGFLAMININ"/>
</dbReference>
<comment type="subcellular location">
    <subcellularLocation>
        <location evidence="2">Secreted</location>
        <location evidence="2">Extracellular space</location>
        <location evidence="2">Extracellular matrix</location>
        <location evidence="2">Basement membrane</location>
    </subcellularLocation>
</comment>
<evidence type="ECO:0000256" key="11">
    <source>
        <dbReference type="ARBA" id="ARBA00023180"/>
    </source>
</evidence>
<keyword evidence="11" id="KW-0325">Glycoprotein</keyword>
<dbReference type="Pfam" id="PF00055">
    <property type="entry name" value="Laminin_N"/>
    <property type="match status" value="1"/>
</dbReference>
<dbReference type="eggNOG" id="KOG1836">
    <property type="taxonomic scope" value="Eukaryota"/>
</dbReference>
<dbReference type="OMA" id="GAQKTCT"/>
<keyword evidence="8" id="KW-0130">Cell adhesion</keyword>
<dbReference type="Gene3D" id="2.10.25.10">
    <property type="entry name" value="Laminin"/>
    <property type="match status" value="9"/>
</dbReference>
<dbReference type="Pfam" id="PF00053">
    <property type="entry name" value="EGF_laminin"/>
    <property type="match status" value="9"/>
</dbReference>
<dbReference type="InterPro" id="IPR002049">
    <property type="entry name" value="LE_dom"/>
</dbReference>
<dbReference type="InParanoid" id="H2Z3S4"/>
<feature type="disulfide bond" evidence="13">
    <location>
        <begin position="898"/>
        <end position="915"/>
    </location>
</feature>
<dbReference type="InterPro" id="IPR008211">
    <property type="entry name" value="Laminin_N"/>
</dbReference>
<feature type="disulfide bond" evidence="13">
    <location>
        <begin position="363"/>
        <end position="375"/>
    </location>
</feature>
<evidence type="ECO:0000313" key="18">
    <source>
        <dbReference type="Ensembl" id="ENSCSAVP00000012236.1"/>
    </source>
</evidence>
<dbReference type="PROSITE" id="PS01248">
    <property type="entry name" value="EGF_LAM_1"/>
    <property type="match status" value="4"/>
</dbReference>
<evidence type="ECO:0000259" key="16">
    <source>
        <dbReference type="PROSITE" id="PS51115"/>
    </source>
</evidence>
<dbReference type="Pfam" id="PF00052">
    <property type="entry name" value="Laminin_B"/>
    <property type="match status" value="1"/>
</dbReference>
<feature type="domain" description="Laminin N-terminal" evidence="17">
    <location>
        <begin position="12"/>
        <end position="250"/>
    </location>
</feature>
<keyword evidence="19" id="KW-1185">Reference proteome</keyword>
<dbReference type="STRING" id="51511.ENSCSAVP00000012236"/>
<evidence type="ECO:0000256" key="7">
    <source>
        <dbReference type="ARBA" id="ARBA00022869"/>
    </source>
</evidence>
<keyword evidence="9 14" id="KW-0175">Coiled coil</keyword>
<feature type="domain" description="Laminin EGF-like" evidence="15">
    <location>
        <begin position="688"/>
        <end position="739"/>
    </location>
</feature>
<feature type="domain" description="Laminin EGF-like" evidence="15">
    <location>
        <begin position="846"/>
        <end position="895"/>
    </location>
</feature>
<evidence type="ECO:0000313" key="19">
    <source>
        <dbReference type="Proteomes" id="UP000007875"/>
    </source>
</evidence>
<accession>H2Z3S4</accession>